<dbReference type="EMBL" id="UINC01084321">
    <property type="protein sequence ID" value="SVC30857.1"/>
    <property type="molecule type" value="Genomic_DNA"/>
</dbReference>
<gene>
    <name evidence="1" type="ORF">METZ01_LOCUS283711</name>
</gene>
<sequence>MVYLTKKTTRGQHYYYLVKSFKYDGRVEKVQRYLGSEEPAESELEQLKQKHTIELELAAIERMALMSSET</sequence>
<proteinExistence type="predicted"/>
<evidence type="ECO:0000313" key="1">
    <source>
        <dbReference type="EMBL" id="SVC30857.1"/>
    </source>
</evidence>
<dbReference type="AlphaFoldDB" id="A0A382L766"/>
<organism evidence="1">
    <name type="scientific">marine metagenome</name>
    <dbReference type="NCBI Taxonomy" id="408172"/>
    <lineage>
        <taxon>unclassified sequences</taxon>
        <taxon>metagenomes</taxon>
        <taxon>ecological metagenomes</taxon>
    </lineage>
</organism>
<accession>A0A382L766</accession>
<feature type="non-terminal residue" evidence="1">
    <location>
        <position position="70"/>
    </location>
</feature>
<name>A0A382L766_9ZZZZ</name>
<reference evidence="1" key="1">
    <citation type="submission" date="2018-05" db="EMBL/GenBank/DDBJ databases">
        <authorList>
            <person name="Lanie J.A."/>
            <person name="Ng W.-L."/>
            <person name="Kazmierczak K.M."/>
            <person name="Andrzejewski T.M."/>
            <person name="Davidsen T.M."/>
            <person name="Wayne K.J."/>
            <person name="Tettelin H."/>
            <person name="Glass J.I."/>
            <person name="Rusch D."/>
            <person name="Podicherti R."/>
            <person name="Tsui H.-C.T."/>
            <person name="Winkler M.E."/>
        </authorList>
    </citation>
    <scope>NUCLEOTIDE SEQUENCE</scope>
</reference>
<protein>
    <submittedName>
        <fullName evidence="1">Uncharacterized protein</fullName>
    </submittedName>
</protein>